<reference evidence="3" key="1">
    <citation type="submission" date="2013-04" db="EMBL/GenBank/DDBJ databases">
        <title>Thioclava sp. 13D2W-2 Genome Sequencing.</title>
        <authorList>
            <person name="Lai Q."/>
            <person name="Li G."/>
            <person name="Shao Z."/>
        </authorList>
    </citation>
    <scope>NUCLEOTIDE SEQUENCE [LARGE SCALE GENOMIC DNA]</scope>
    <source>
        <strain evidence="3">13D2W-2</strain>
    </source>
</reference>
<organism evidence="2 3">
    <name type="scientific">Thioclava atlantica</name>
    <dbReference type="NCBI Taxonomy" id="1317124"/>
    <lineage>
        <taxon>Bacteria</taxon>
        <taxon>Pseudomonadati</taxon>
        <taxon>Pseudomonadota</taxon>
        <taxon>Alphaproteobacteria</taxon>
        <taxon>Rhodobacterales</taxon>
        <taxon>Paracoccaceae</taxon>
        <taxon>Thioclava</taxon>
    </lineage>
</organism>
<dbReference type="InterPro" id="IPR016032">
    <property type="entry name" value="Sig_transdc_resp-reg_C-effctor"/>
</dbReference>
<gene>
    <name evidence="2" type="ORF">DW2_04024</name>
</gene>
<dbReference type="InterPro" id="IPR000792">
    <property type="entry name" value="Tscrpt_reg_LuxR_C"/>
</dbReference>
<dbReference type="STRING" id="1317124.DW2_04024"/>
<sequence length="383" mass="41693">MPFPSRPRTSDESVPLFAAAFEDDIFQSALNVISAAFPGTAVLIVGQDSRRLAGNFLLHEGGSAELTRAFQAELGRSEGWAQHQWTMDVGQVYQDRDLGGSDASAGHMARAFAAASPALECFAGIVFCRSGSRQFAIEVRYPRHREAELRQPLRDYLHRIAAQLELAVRVARLRDQVSEAEQLASNLLDLMPFPVVLLNGAQRVLRMNSRAQSMIRVGMVLGVGPDGILHMTDPGAGLEFVDQFAALRDSLSQRVAIMTVPHHSGELREILTLVRLKGAPLVGQGPLAGETGPLFAVVCENLSMPMELSQDILWRVFGLSAKEADLAVSLLAGESIGDLAVRRKVSKETLRNQLAAVMRKTDTARQQELIALLTRLATVHATV</sequence>
<keyword evidence="3" id="KW-1185">Reference proteome</keyword>
<dbReference type="eggNOG" id="COG2771">
    <property type="taxonomic scope" value="Bacteria"/>
</dbReference>
<dbReference type="Proteomes" id="UP000028607">
    <property type="component" value="Unassembled WGS sequence"/>
</dbReference>
<feature type="domain" description="HTH luxR-type" evidence="1">
    <location>
        <begin position="316"/>
        <end position="373"/>
    </location>
</feature>
<dbReference type="GO" id="GO:0003677">
    <property type="term" value="F:DNA binding"/>
    <property type="evidence" value="ECO:0007669"/>
    <property type="project" value="InterPro"/>
</dbReference>
<reference evidence="2 3" key="2">
    <citation type="journal article" date="2015" name="Antonie Van Leeuwenhoek">
        <title>Thioclava indica sp. nov., isolated from surface seawater of the Indian Ocean.</title>
        <authorList>
            <person name="Liu Y."/>
            <person name="Lai Q."/>
            <person name="Du J."/>
            <person name="Xu H."/>
            <person name="Jiang L."/>
            <person name="Shao Z."/>
        </authorList>
    </citation>
    <scope>NUCLEOTIDE SEQUENCE [LARGE SCALE GENOMIC DNA]</scope>
    <source>
        <strain evidence="2 3">13D2W-2</strain>
    </source>
</reference>
<dbReference type="EMBL" id="AQRC01000002">
    <property type="protein sequence ID" value="KFE36447.1"/>
    <property type="molecule type" value="Genomic_DNA"/>
</dbReference>
<evidence type="ECO:0000259" key="1">
    <source>
        <dbReference type="SMART" id="SM00421"/>
    </source>
</evidence>
<proteinExistence type="predicted"/>
<dbReference type="GO" id="GO:0006355">
    <property type="term" value="P:regulation of DNA-templated transcription"/>
    <property type="evidence" value="ECO:0007669"/>
    <property type="project" value="InterPro"/>
</dbReference>
<evidence type="ECO:0000313" key="3">
    <source>
        <dbReference type="Proteomes" id="UP000028607"/>
    </source>
</evidence>
<dbReference type="InterPro" id="IPR036388">
    <property type="entry name" value="WH-like_DNA-bd_sf"/>
</dbReference>
<name>A0A085U0F0_9RHOB</name>
<dbReference type="Gene3D" id="1.10.10.10">
    <property type="entry name" value="Winged helix-like DNA-binding domain superfamily/Winged helix DNA-binding domain"/>
    <property type="match status" value="1"/>
</dbReference>
<dbReference type="AlphaFoldDB" id="A0A085U0F0"/>
<evidence type="ECO:0000313" key="2">
    <source>
        <dbReference type="EMBL" id="KFE36447.1"/>
    </source>
</evidence>
<dbReference type="SMART" id="SM00421">
    <property type="entry name" value="HTH_LUXR"/>
    <property type="match status" value="1"/>
</dbReference>
<comment type="caution">
    <text evidence="2">The sequence shown here is derived from an EMBL/GenBank/DDBJ whole genome shotgun (WGS) entry which is preliminary data.</text>
</comment>
<dbReference type="PATRIC" id="fig|1317124.6.peg.816"/>
<dbReference type="SUPFAM" id="SSF46894">
    <property type="entry name" value="C-terminal effector domain of the bipartite response regulators"/>
    <property type="match status" value="1"/>
</dbReference>
<protein>
    <recommendedName>
        <fullName evidence="1">HTH luxR-type domain-containing protein</fullName>
    </recommendedName>
</protein>
<accession>A0A085U0F0</accession>